<organism evidence="8 9">
    <name type="scientific">Byssochlamys spectabilis</name>
    <name type="common">Paecilomyces variotii</name>
    <dbReference type="NCBI Taxonomy" id="264951"/>
    <lineage>
        <taxon>Eukaryota</taxon>
        <taxon>Fungi</taxon>
        <taxon>Dikarya</taxon>
        <taxon>Ascomycota</taxon>
        <taxon>Pezizomycotina</taxon>
        <taxon>Eurotiomycetes</taxon>
        <taxon>Eurotiomycetidae</taxon>
        <taxon>Eurotiales</taxon>
        <taxon>Thermoascaceae</taxon>
        <taxon>Paecilomyces</taxon>
    </lineage>
</organism>
<evidence type="ECO:0000259" key="7">
    <source>
        <dbReference type="PROSITE" id="PS50048"/>
    </source>
</evidence>
<keyword evidence="4" id="KW-0804">Transcription</keyword>
<dbReference type="PROSITE" id="PS00463">
    <property type="entry name" value="ZN2_CY6_FUNGAL_1"/>
    <property type="match status" value="1"/>
</dbReference>
<feature type="compositionally biased region" description="Low complexity" evidence="6">
    <location>
        <begin position="548"/>
        <end position="561"/>
    </location>
</feature>
<dbReference type="EMBL" id="RCNU01000003">
    <property type="protein sequence ID" value="RWQ97181.1"/>
    <property type="molecule type" value="Genomic_DNA"/>
</dbReference>
<reference evidence="8 9" key="1">
    <citation type="journal article" date="2018" name="Front. Microbiol.">
        <title>Genomic and genetic insights into a cosmopolitan fungus, Paecilomyces variotii (Eurotiales).</title>
        <authorList>
            <person name="Urquhart A.S."/>
            <person name="Mondo S.J."/>
            <person name="Makela M.R."/>
            <person name="Hane J.K."/>
            <person name="Wiebenga A."/>
            <person name="He G."/>
            <person name="Mihaltcheva S."/>
            <person name="Pangilinan J."/>
            <person name="Lipzen A."/>
            <person name="Barry K."/>
            <person name="de Vries R.P."/>
            <person name="Grigoriev I.V."/>
            <person name="Idnurm A."/>
        </authorList>
    </citation>
    <scope>NUCLEOTIDE SEQUENCE [LARGE SCALE GENOMIC DNA]</scope>
    <source>
        <strain evidence="8 9">CBS 101075</strain>
    </source>
</reference>
<dbReference type="PANTHER" id="PTHR31845:SF10">
    <property type="entry name" value="ZN(II)2CYS6 TRANSCRIPTION FACTOR (EUROFUNG)"/>
    <property type="match status" value="1"/>
</dbReference>
<proteinExistence type="predicted"/>
<accession>A0A443HZM1</accession>
<dbReference type="InterPro" id="IPR036864">
    <property type="entry name" value="Zn2-C6_fun-type_DNA-bd_sf"/>
</dbReference>
<dbReference type="GO" id="GO:0000976">
    <property type="term" value="F:transcription cis-regulatory region binding"/>
    <property type="evidence" value="ECO:0007669"/>
    <property type="project" value="TreeGrafter"/>
</dbReference>
<dbReference type="InterPro" id="IPR001138">
    <property type="entry name" value="Zn2Cys6_DnaBD"/>
</dbReference>
<feature type="region of interest" description="Disordered" evidence="6">
    <location>
        <begin position="85"/>
        <end position="107"/>
    </location>
</feature>
<feature type="domain" description="Zn(2)-C6 fungal-type" evidence="7">
    <location>
        <begin position="18"/>
        <end position="50"/>
    </location>
</feature>
<dbReference type="InterPro" id="IPR051089">
    <property type="entry name" value="prtT"/>
</dbReference>
<dbReference type="AlphaFoldDB" id="A0A443HZM1"/>
<evidence type="ECO:0000256" key="2">
    <source>
        <dbReference type="ARBA" id="ARBA00023015"/>
    </source>
</evidence>
<comment type="subcellular location">
    <subcellularLocation>
        <location evidence="1">Nucleus</location>
    </subcellularLocation>
</comment>
<feature type="region of interest" description="Disordered" evidence="6">
    <location>
        <begin position="532"/>
        <end position="561"/>
    </location>
</feature>
<evidence type="ECO:0000256" key="6">
    <source>
        <dbReference type="SAM" id="MobiDB-lite"/>
    </source>
</evidence>
<dbReference type="CDD" id="cd00067">
    <property type="entry name" value="GAL4"/>
    <property type="match status" value="1"/>
</dbReference>
<dbReference type="Proteomes" id="UP000283841">
    <property type="component" value="Unassembled WGS sequence"/>
</dbReference>
<evidence type="ECO:0000256" key="3">
    <source>
        <dbReference type="ARBA" id="ARBA00023125"/>
    </source>
</evidence>
<evidence type="ECO:0000256" key="1">
    <source>
        <dbReference type="ARBA" id="ARBA00004123"/>
    </source>
</evidence>
<comment type="caution">
    <text evidence="8">The sequence shown here is derived from an EMBL/GenBank/DDBJ whole genome shotgun (WGS) entry which is preliminary data.</text>
</comment>
<evidence type="ECO:0000313" key="8">
    <source>
        <dbReference type="EMBL" id="RWQ97181.1"/>
    </source>
</evidence>
<keyword evidence="9" id="KW-1185">Reference proteome</keyword>
<dbReference type="RefSeq" id="XP_028486826.1">
    <property type="nucleotide sequence ID" value="XM_028626276.1"/>
</dbReference>
<dbReference type="PROSITE" id="PS50048">
    <property type="entry name" value="ZN2_CY6_FUNGAL_2"/>
    <property type="match status" value="1"/>
</dbReference>
<evidence type="ECO:0000256" key="5">
    <source>
        <dbReference type="ARBA" id="ARBA00023242"/>
    </source>
</evidence>
<protein>
    <recommendedName>
        <fullName evidence="7">Zn(2)-C6 fungal-type domain-containing protein</fullName>
    </recommendedName>
</protein>
<dbReference type="CDD" id="cd12148">
    <property type="entry name" value="fungal_TF_MHR"/>
    <property type="match status" value="1"/>
</dbReference>
<dbReference type="Gene3D" id="4.10.240.10">
    <property type="entry name" value="Zn(2)-C6 fungal-type DNA-binding domain"/>
    <property type="match status" value="1"/>
</dbReference>
<feature type="compositionally biased region" description="Polar residues" evidence="6">
    <location>
        <begin position="90"/>
        <end position="105"/>
    </location>
</feature>
<keyword evidence="3" id="KW-0238">DNA-binding</keyword>
<keyword evidence="5" id="KW-0539">Nucleus</keyword>
<dbReference type="VEuPathDB" id="FungiDB:C8Q69DRAFT_219183"/>
<gene>
    <name evidence="8" type="ORF">C8Q69DRAFT_219183</name>
</gene>
<dbReference type="GeneID" id="39595553"/>
<sequence length="583" mass="65987">MLRLTPPGSSGLARVPKACVPCARAKVKCEIEAEDGICQRCRRLKKQCSMQMPGAHRRKRPKPYASDVARLEQKLDNVAAILSASERARQNNNPGSQTTIASPTAGQYGLSPTEIIRQFIPSDREAEMMLDHFRVNMMPHFPFVIIPAEVSLNDLRREKPFLFTTVMMVGCRHDASRQVAMANKIREIISYSVLVKGEQSLDMLQGLLIYLAWYHFHLRLGSQLTNLFHLIMAMMTDLCLNNAAHPKSPSKLALGLAKYFEKDGQPHTTRTLEERRAYLGVFYLTSIVSLYARNIASLRYTKYTEECCQLVAEAAEYPTDTLLIQLMRAHRLADKIKLSLSLDELEVQLGVSAPIGAYVRSLESELVQLKHTFPQDIPGFTDLLMNYYALETFLYSVALNERMSAVRYGNFPMARLEILLSCLESTKACFDTFHSFSPSSYFHLPYPLWSQLGHAIIVLSKLSLFNGEGWDQEYVRSQMDFFEVLSTFDQKLEEAREYSRSTSQASISELSMDIPEIFVKLTPNLQQMKECHKARLQAQTSTTEQTQGPSHGDSGSASSDDLVVPDTAGLFEFLDDSFWRQFT</sequence>
<dbReference type="STRING" id="264951.A0A443HZM1"/>
<keyword evidence="2" id="KW-0805">Transcription regulation</keyword>
<dbReference type="GO" id="GO:0000981">
    <property type="term" value="F:DNA-binding transcription factor activity, RNA polymerase II-specific"/>
    <property type="evidence" value="ECO:0007669"/>
    <property type="project" value="InterPro"/>
</dbReference>
<dbReference type="GO" id="GO:0005634">
    <property type="term" value="C:nucleus"/>
    <property type="evidence" value="ECO:0007669"/>
    <property type="project" value="UniProtKB-SubCell"/>
</dbReference>
<dbReference type="SUPFAM" id="SSF57701">
    <property type="entry name" value="Zn2/Cys6 DNA-binding domain"/>
    <property type="match status" value="1"/>
</dbReference>
<name>A0A443HZM1_BYSSP</name>
<evidence type="ECO:0000313" key="9">
    <source>
        <dbReference type="Proteomes" id="UP000283841"/>
    </source>
</evidence>
<dbReference type="GO" id="GO:0008270">
    <property type="term" value="F:zinc ion binding"/>
    <property type="evidence" value="ECO:0007669"/>
    <property type="project" value="InterPro"/>
</dbReference>
<feature type="compositionally biased region" description="Polar residues" evidence="6">
    <location>
        <begin position="537"/>
        <end position="547"/>
    </location>
</feature>
<evidence type="ECO:0000256" key="4">
    <source>
        <dbReference type="ARBA" id="ARBA00023163"/>
    </source>
</evidence>
<dbReference type="PANTHER" id="PTHR31845">
    <property type="entry name" value="FINGER DOMAIN PROTEIN, PUTATIVE-RELATED"/>
    <property type="match status" value="1"/>
</dbReference>